<reference evidence="1 2" key="2">
    <citation type="submission" date="2018-11" db="EMBL/GenBank/DDBJ databases">
        <authorList>
            <consortium name="Pathogen Informatics"/>
        </authorList>
    </citation>
    <scope>NUCLEOTIDE SEQUENCE [LARGE SCALE GENOMIC DNA]</scope>
</reference>
<protein>
    <submittedName>
        <fullName evidence="3">Reverse transcriptase</fullName>
    </submittedName>
</protein>
<reference evidence="3" key="1">
    <citation type="submission" date="2017-02" db="UniProtKB">
        <authorList>
            <consortium name="WormBaseParasite"/>
        </authorList>
    </citation>
    <scope>IDENTIFICATION</scope>
</reference>
<organism evidence="3">
    <name type="scientific">Thelazia callipaeda</name>
    <name type="common">Oriental eyeworm</name>
    <name type="synonym">Parasitic nematode</name>
    <dbReference type="NCBI Taxonomy" id="103827"/>
    <lineage>
        <taxon>Eukaryota</taxon>
        <taxon>Metazoa</taxon>
        <taxon>Ecdysozoa</taxon>
        <taxon>Nematoda</taxon>
        <taxon>Chromadorea</taxon>
        <taxon>Rhabditida</taxon>
        <taxon>Spirurina</taxon>
        <taxon>Spiruromorpha</taxon>
        <taxon>Thelazioidea</taxon>
        <taxon>Thelaziidae</taxon>
        <taxon>Thelazia</taxon>
    </lineage>
</organism>
<sequence>MITLRSLTCNKGREFISSIRGLYGRGVPLVLVHTHTMDIVLCEFYMILWIWILAYDNSWLMVALPHLCLERRLEIYRMLTTVTLNVKEARFRAEVLLEYLEQAQCEDENLNERNDTHLLRFTKGLLGSLMNVKSNFCLKIFAHDITSKKKSSRAIIPMNCGPMAQETMHIGRWNTNCAAHKMRKIWITISEEGHMTFSQRGSIAHWHTIKWFSLL</sequence>
<gene>
    <name evidence="1" type="ORF">TCLT_LOCUS10478</name>
</gene>
<dbReference type="EMBL" id="UYYF01005128">
    <property type="protein sequence ID" value="VDN08173.1"/>
    <property type="molecule type" value="Genomic_DNA"/>
</dbReference>
<evidence type="ECO:0000313" key="3">
    <source>
        <dbReference type="WBParaSite" id="TCLT_0001048901-mRNA-1"/>
    </source>
</evidence>
<keyword evidence="2" id="KW-1185">Reference proteome</keyword>
<evidence type="ECO:0000313" key="1">
    <source>
        <dbReference type="EMBL" id="VDN08173.1"/>
    </source>
</evidence>
<accession>A0A0N5DBC7</accession>
<dbReference type="WBParaSite" id="TCLT_0001048901-mRNA-1">
    <property type="protein sequence ID" value="TCLT_0001048901-mRNA-1"/>
    <property type="gene ID" value="TCLT_0001048901"/>
</dbReference>
<dbReference type="AlphaFoldDB" id="A0A0N5DBC7"/>
<dbReference type="Proteomes" id="UP000276776">
    <property type="component" value="Unassembled WGS sequence"/>
</dbReference>
<proteinExistence type="predicted"/>
<name>A0A0N5DBC7_THECL</name>
<evidence type="ECO:0000313" key="2">
    <source>
        <dbReference type="Proteomes" id="UP000276776"/>
    </source>
</evidence>